<dbReference type="AlphaFoldDB" id="A0A1A6B9Z4"/>
<name>A0A1A6B9Z4_MYCGO</name>
<dbReference type="EMBL" id="MAEM01000465">
    <property type="protein sequence ID" value="OBR99181.1"/>
    <property type="molecule type" value="Genomic_DNA"/>
</dbReference>
<feature type="region of interest" description="Disordered" evidence="1">
    <location>
        <begin position="1"/>
        <end position="24"/>
    </location>
</feature>
<dbReference type="RefSeq" id="WP_065136417.1">
    <property type="nucleotide sequence ID" value="NZ_MAEM01000465.1"/>
</dbReference>
<proteinExistence type="predicted"/>
<evidence type="ECO:0000256" key="1">
    <source>
        <dbReference type="SAM" id="MobiDB-lite"/>
    </source>
</evidence>
<comment type="caution">
    <text evidence="2">The sequence shown here is derived from an EMBL/GenBank/DDBJ whole genome shotgun (WGS) entry which is preliminary data.</text>
</comment>
<accession>A0A1A6B9Z4</accession>
<evidence type="ECO:0000313" key="3">
    <source>
        <dbReference type="Proteomes" id="UP000093757"/>
    </source>
</evidence>
<gene>
    <name evidence="2" type="ORF">A9W98_31555</name>
</gene>
<evidence type="ECO:0000313" key="2">
    <source>
        <dbReference type="EMBL" id="OBR99181.1"/>
    </source>
</evidence>
<sequence>MHPQPLRNGIRHSETDAGNAAGHADYGMIEGNRRLVLDNVVRFGPVCLLSEAKPNGDIPRMAAMPRRGARPIRSLTSQGVNVESRGRRQA</sequence>
<organism evidence="2 3">
    <name type="scientific">Mycobacterium gordonae</name>
    <dbReference type="NCBI Taxonomy" id="1778"/>
    <lineage>
        <taxon>Bacteria</taxon>
        <taxon>Bacillati</taxon>
        <taxon>Actinomycetota</taxon>
        <taxon>Actinomycetes</taxon>
        <taxon>Mycobacteriales</taxon>
        <taxon>Mycobacteriaceae</taxon>
        <taxon>Mycobacterium</taxon>
    </lineage>
</organism>
<feature type="region of interest" description="Disordered" evidence="1">
    <location>
        <begin position="54"/>
        <end position="90"/>
    </location>
</feature>
<reference evidence="2 3" key="1">
    <citation type="submission" date="2016-06" db="EMBL/GenBank/DDBJ databases">
        <authorList>
            <person name="Kjaerup R.B."/>
            <person name="Dalgaard T.S."/>
            <person name="Juul-Madsen H.R."/>
        </authorList>
    </citation>
    <scope>NUCLEOTIDE SEQUENCE [LARGE SCALE GENOMIC DNA]</scope>
    <source>
        <strain evidence="2 3">1245752.6</strain>
    </source>
</reference>
<protein>
    <submittedName>
        <fullName evidence="2">Uncharacterized protein</fullName>
    </submittedName>
</protein>
<dbReference type="Proteomes" id="UP000093757">
    <property type="component" value="Unassembled WGS sequence"/>
</dbReference>